<dbReference type="InterPro" id="IPR052020">
    <property type="entry name" value="Cyclic_di-GMP/3'3'-cGAMP_PDE"/>
</dbReference>
<reference evidence="7" key="1">
    <citation type="submission" date="2017-07" db="EMBL/GenBank/DDBJ databases">
        <authorList>
            <person name="Varghese N."/>
            <person name="Submissions S."/>
        </authorList>
    </citation>
    <scope>NUCLEOTIDE SEQUENCE [LARGE SCALE GENOMIC DNA]</scope>
    <source>
        <strain evidence="7">NLAE-zl-C134</strain>
    </source>
</reference>
<keyword evidence="7" id="KW-1185">Reference proteome</keyword>
<dbReference type="EMBL" id="UHJJ01000011">
    <property type="protein sequence ID" value="SUQ15275.1"/>
    <property type="molecule type" value="Genomic_DNA"/>
</dbReference>
<dbReference type="SUPFAM" id="SSF52172">
    <property type="entry name" value="CheY-like"/>
    <property type="match status" value="1"/>
</dbReference>
<dbReference type="InterPro" id="IPR003607">
    <property type="entry name" value="HD/PDEase_dom"/>
</dbReference>
<comment type="function">
    <text evidence="2">May play the central regulatory role in sporulation. It may be an element of the effector pathway responsible for the activation of sporulation genes in response to nutritional stress. Spo0A may act in concert with spo0H (a sigma factor) to control the expression of some genes that are critical to the sporulation process.</text>
</comment>
<evidence type="ECO:0000256" key="3">
    <source>
        <dbReference type="PROSITE-ProRule" id="PRU00169"/>
    </source>
</evidence>
<dbReference type="SUPFAM" id="SSF109604">
    <property type="entry name" value="HD-domain/PDEase-like"/>
    <property type="match status" value="1"/>
</dbReference>
<dbReference type="Proteomes" id="UP000254051">
    <property type="component" value="Unassembled WGS sequence"/>
</dbReference>
<proteinExistence type="predicted"/>
<name>A0A315ZTA9_9FIRM</name>
<dbReference type="InterPro" id="IPR001789">
    <property type="entry name" value="Sig_transdc_resp-reg_receiver"/>
</dbReference>
<dbReference type="InterPro" id="IPR037522">
    <property type="entry name" value="HD_GYP_dom"/>
</dbReference>
<organism evidence="6 7">
    <name type="scientific">Faecalicatena contorta</name>
    <dbReference type="NCBI Taxonomy" id="39482"/>
    <lineage>
        <taxon>Bacteria</taxon>
        <taxon>Bacillati</taxon>
        <taxon>Bacillota</taxon>
        <taxon>Clostridia</taxon>
        <taxon>Lachnospirales</taxon>
        <taxon>Lachnospiraceae</taxon>
        <taxon>Faecalicatena</taxon>
    </lineage>
</organism>
<dbReference type="AlphaFoldDB" id="A0A315ZTA9"/>
<accession>A0A315ZTA9</accession>
<dbReference type="SMART" id="SM00471">
    <property type="entry name" value="HDc"/>
    <property type="match status" value="1"/>
</dbReference>
<evidence type="ECO:0000256" key="2">
    <source>
        <dbReference type="ARBA" id="ARBA00024867"/>
    </source>
</evidence>
<dbReference type="CDD" id="cd00077">
    <property type="entry name" value="HDc"/>
    <property type="match status" value="1"/>
</dbReference>
<evidence type="ECO:0000259" key="5">
    <source>
        <dbReference type="PROSITE" id="PS51832"/>
    </source>
</evidence>
<dbReference type="PROSITE" id="PS50110">
    <property type="entry name" value="RESPONSE_REGULATORY"/>
    <property type="match status" value="1"/>
</dbReference>
<evidence type="ECO:0000259" key="4">
    <source>
        <dbReference type="PROSITE" id="PS50110"/>
    </source>
</evidence>
<feature type="domain" description="HD-GYP" evidence="5">
    <location>
        <begin position="139"/>
        <end position="340"/>
    </location>
</feature>
<sequence length="340" mass="38318">MRRPSVLVIDDEYINLAILEEILKDQYDVTIMESGVDAISLLSREGLLPDVILLDIRMPQMNGFEVLEYLKSKDYLKEIPVIFITAENSEINGLAAGAADFIQKPFNPQVVKLRVDNQVRLKIYTGSLEELLRKKTEELSQIQGRIIEEMASIIEYRNLESGSHVKRTSELTLLLIKHMIEHSEYAQELIDQNPSALVKAVPLHDVGKIIIPDYILLKPGRLTADEFEIMKRHTTAGKKIAESILAEGDSQYLRHCMDICHYHHENFDGTGYPAGLGGKDIPLSARIVSVVDVYDALTSNRVYKSAYTHEKALQIIEEETGTKFDPVIVKCFFGIGGSFL</sequence>
<dbReference type="PANTHER" id="PTHR45228:SF1">
    <property type="entry name" value="CYCLIC DI-GMP PHOSPHODIESTERASE TM_0186"/>
    <property type="match status" value="1"/>
</dbReference>
<dbReference type="Gene3D" id="3.40.50.2300">
    <property type="match status" value="1"/>
</dbReference>
<dbReference type="Pfam" id="PF00072">
    <property type="entry name" value="Response_reg"/>
    <property type="match status" value="1"/>
</dbReference>
<keyword evidence="3" id="KW-0597">Phosphoprotein</keyword>
<protein>
    <recommendedName>
        <fullName evidence="1">Stage 0 sporulation protein A homolog</fullName>
    </recommendedName>
</protein>
<dbReference type="OrthoDB" id="9804747at2"/>
<evidence type="ECO:0000313" key="7">
    <source>
        <dbReference type="Proteomes" id="UP000254051"/>
    </source>
</evidence>
<dbReference type="Gene3D" id="1.10.3210.10">
    <property type="entry name" value="Hypothetical protein af1432"/>
    <property type="match status" value="1"/>
</dbReference>
<dbReference type="PROSITE" id="PS51832">
    <property type="entry name" value="HD_GYP"/>
    <property type="match status" value="1"/>
</dbReference>
<dbReference type="SMART" id="SM00448">
    <property type="entry name" value="REC"/>
    <property type="match status" value="1"/>
</dbReference>
<dbReference type="PANTHER" id="PTHR45228">
    <property type="entry name" value="CYCLIC DI-GMP PHOSPHODIESTERASE TM_0186-RELATED"/>
    <property type="match status" value="1"/>
</dbReference>
<evidence type="ECO:0000256" key="1">
    <source>
        <dbReference type="ARBA" id="ARBA00018672"/>
    </source>
</evidence>
<gene>
    <name evidence="6" type="ORF">SAMN05216529_11160</name>
</gene>
<dbReference type="RefSeq" id="WP_109712951.1">
    <property type="nucleotide sequence ID" value="NZ_QGDS01000011.1"/>
</dbReference>
<feature type="modified residue" description="4-aspartylphosphate" evidence="3">
    <location>
        <position position="55"/>
    </location>
</feature>
<evidence type="ECO:0000313" key="6">
    <source>
        <dbReference type="EMBL" id="SUQ15275.1"/>
    </source>
</evidence>
<dbReference type="Pfam" id="PF13487">
    <property type="entry name" value="HD_5"/>
    <property type="match status" value="1"/>
</dbReference>
<feature type="domain" description="Response regulatory" evidence="4">
    <location>
        <begin position="5"/>
        <end position="119"/>
    </location>
</feature>
<dbReference type="GO" id="GO:0000160">
    <property type="term" value="P:phosphorelay signal transduction system"/>
    <property type="evidence" value="ECO:0007669"/>
    <property type="project" value="InterPro"/>
</dbReference>
<dbReference type="InterPro" id="IPR011006">
    <property type="entry name" value="CheY-like_superfamily"/>
</dbReference>